<evidence type="ECO:0000313" key="4">
    <source>
        <dbReference type="Proteomes" id="UP001162029"/>
    </source>
</evidence>
<dbReference type="PANTHER" id="PTHR12560">
    <property type="entry name" value="LONGEVITY ASSURANCE FACTOR 1 LAG1"/>
    <property type="match status" value="1"/>
</dbReference>
<keyword evidence="2" id="KW-1133">Transmembrane helix</keyword>
<evidence type="ECO:0008006" key="5">
    <source>
        <dbReference type="Google" id="ProtNLM"/>
    </source>
</evidence>
<dbReference type="GO" id="GO:0046513">
    <property type="term" value="P:ceramide biosynthetic process"/>
    <property type="evidence" value="ECO:0007669"/>
    <property type="project" value="InterPro"/>
</dbReference>
<comment type="caution">
    <text evidence="3">The sequence shown here is derived from an EMBL/GenBank/DDBJ whole genome shotgun (WGS) entry which is preliminary data.</text>
</comment>
<dbReference type="PANTHER" id="PTHR12560:SF0">
    <property type="entry name" value="LD18904P"/>
    <property type="match status" value="1"/>
</dbReference>
<keyword evidence="2" id="KW-0812">Transmembrane</keyword>
<evidence type="ECO:0000313" key="3">
    <source>
        <dbReference type="EMBL" id="CAI5737460.1"/>
    </source>
</evidence>
<dbReference type="EMBL" id="CANTFM010001257">
    <property type="protein sequence ID" value="CAI5737460.1"/>
    <property type="molecule type" value="Genomic_DNA"/>
</dbReference>
<sequence>MVLCCVIAAKVFVYLKWETVAKSSLVSLHSCISSCAGSFIRTTFCTVPVRLHTAILSCRSTEAGSFAGIEASVWYWTWIIWFGFLCLLLVLHIYWGILIVKMVIKALGESNIEKDIRSGSEGEEEEEKPKKLFETSETTNRRHRRAPRAE</sequence>
<dbReference type="Proteomes" id="UP001162029">
    <property type="component" value="Unassembled WGS sequence"/>
</dbReference>
<dbReference type="InterPro" id="IPR016439">
    <property type="entry name" value="Lag1/Lac1-like"/>
</dbReference>
<protein>
    <recommendedName>
        <fullName evidence="5">TLC domain-containing protein</fullName>
    </recommendedName>
</protein>
<feature type="transmembrane region" description="Helical" evidence="2">
    <location>
        <begin position="73"/>
        <end position="95"/>
    </location>
</feature>
<name>A0AAV0UNV8_9STRA</name>
<dbReference type="AlphaFoldDB" id="A0AAV0UNV8"/>
<reference evidence="3" key="1">
    <citation type="submission" date="2022-12" db="EMBL/GenBank/DDBJ databases">
        <authorList>
            <person name="Webb A."/>
        </authorList>
    </citation>
    <scope>NUCLEOTIDE SEQUENCE</scope>
    <source>
        <strain evidence="3">Pd1</strain>
    </source>
</reference>
<keyword evidence="2" id="KW-0472">Membrane</keyword>
<proteinExistence type="predicted"/>
<feature type="compositionally biased region" description="Basic residues" evidence="1">
    <location>
        <begin position="141"/>
        <end position="150"/>
    </location>
</feature>
<organism evidence="3 4">
    <name type="scientific">Peronospora destructor</name>
    <dbReference type="NCBI Taxonomy" id="86335"/>
    <lineage>
        <taxon>Eukaryota</taxon>
        <taxon>Sar</taxon>
        <taxon>Stramenopiles</taxon>
        <taxon>Oomycota</taxon>
        <taxon>Peronosporomycetes</taxon>
        <taxon>Peronosporales</taxon>
        <taxon>Peronosporaceae</taxon>
        <taxon>Peronospora</taxon>
    </lineage>
</organism>
<evidence type="ECO:0000256" key="1">
    <source>
        <dbReference type="SAM" id="MobiDB-lite"/>
    </source>
</evidence>
<accession>A0AAV0UNV8</accession>
<evidence type="ECO:0000256" key="2">
    <source>
        <dbReference type="SAM" id="Phobius"/>
    </source>
</evidence>
<keyword evidence="4" id="KW-1185">Reference proteome</keyword>
<gene>
    <name evidence="3" type="ORF">PDE001_LOCUS6613</name>
</gene>
<feature type="region of interest" description="Disordered" evidence="1">
    <location>
        <begin position="115"/>
        <end position="150"/>
    </location>
</feature>
<dbReference type="GO" id="GO:0016020">
    <property type="term" value="C:membrane"/>
    <property type="evidence" value="ECO:0007669"/>
    <property type="project" value="GOC"/>
</dbReference>
<dbReference type="GO" id="GO:0050291">
    <property type="term" value="F:sphingosine N-acyltransferase activity"/>
    <property type="evidence" value="ECO:0007669"/>
    <property type="project" value="InterPro"/>
</dbReference>